<dbReference type="GO" id="GO:0016020">
    <property type="term" value="C:membrane"/>
    <property type="evidence" value="ECO:0007669"/>
    <property type="project" value="TreeGrafter"/>
</dbReference>
<evidence type="ECO:0000313" key="6">
    <source>
        <dbReference type="Proteomes" id="UP000334019"/>
    </source>
</evidence>
<dbReference type="Proteomes" id="UP000334019">
    <property type="component" value="Chromosome"/>
</dbReference>
<dbReference type="GO" id="GO:0004467">
    <property type="term" value="F:long-chain fatty acid-CoA ligase activity"/>
    <property type="evidence" value="ECO:0007669"/>
    <property type="project" value="UniProtKB-EC"/>
</dbReference>
<dbReference type="RefSeq" id="WP_153758676.1">
    <property type="nucleotide sequence ID" value="NZ_CP045851.1"/>
</dbReference>
<evidence type="ECO:0000256" key="1">
    <source>
        <dbReference type="ARBA" id="ARBA00022741"/>
    </source>
</evidence>
<dbReference type="Gene3D" id="3.30.300.30">
    <property type="match status" value="1"/>
</dbReference>
<dbReference type="Pfam" id="PF00501">
    <property type="entry name" value="AMP-binding"/>
    <property type="match status" value="1"/>
</dbReference>
<dbReference type="EMBL" id="CP045851">
    <property type="protein sequence ID" value="QGG94570.1"/>
    <property type="molecule type" value="Genomic_DNA"/>
</dbReference>
<accession>A0A5Q2RL36</accession>
<dbReference type="SUPFAM" id="SSF56801">
    <property type="entry name" value="Acetyl-CoA synthetase-like"/>
    <property type="match status" value="1"/>
</dbReference>
<dbReference type="AlphaFoldDB" id="A0A5Q2RL36"/>
<keyword evidence="2" id="KW-0067">ATP-binding</keyword>
<dbReference type="PANTHER" id="PTHR43272">
    <property type="entry name" value="LONG-CHAIN-FATTY-ACID--COA LIGASE"/>
    <property type="match status" value="1"/>
</dbReference>
<evidence type="ECO:0000256" key="3">
    <source>
        <dbReference type="ARBA" id="ARBA00024484"/>
    </source>
</evidence>
<dbReference type="InterPro" id="IPR020845">
    <property type="entry name" value="AMP-binding_CS"/>
</dbReference>
<organism evidence="5 6">
    <name type="scientific">Actinomarinicola tropica</name>
    <dbReference type="NCBI Taxonomy" id="2789776"/>
    <lineage>
        <taxon>Bacteria</taxon>
        <taxon>Bacillati</taxon>
        <taxon>Actinomycetota</taxon>
        <taxon>Acidimicrobiia</taxon>
        <taxon>Acidimicrobiales</taxon>
        <taxon>Iamiaceae</taxon>
        <taxon>Actinomarinicola</taxon>
    </lineage>
</organism>
<dbReference type="Gene3D" id="3.40.50.12780">
    <property type="entry name" value="N-terminal domain of ligase-like"/>
    <property type="match status" value="1"/>
</dbReference>
<dbReference type="InterPro" id="IPR000873">
    <property type="entry name" value="AMP-dep_synth/lig_dom"/>
</dbReference>
<dbReference type="PANTHER" id="PTHR43272:SF33">
    <property type="entry name" value="AMP-BINDING DOMAIN-CONTAINING PROTEIN-RELATED"/>
    <property type="match status" value="1"/>
</dbReference>
<sequence>MREISGPPMAPIAEESHLLEPLLRWAAEDPQRPLLSHREQDAFVATSAADVLVEVRGVAAGLVACGVSPGDRVAIMSRSRPEWIVLDMAILAAGAATVPVYETSSPDQVAWILSDSGAVLTVVETAAMASLVNGALVIDDGALEELRARGADVDPAEIDRRIGALGRDDVASIVYTSGTTGMPKGCVLTHGNLRVNTLQSLDAARSMLTDDETILIFLPLAHVLTKTVALLSLEWGATLAFATDLAHLAEELPLAQPTIIVSVPRVFEKVHASAQRKAAASHKGKLFEAAELVAAGWSRAHEAGRRRPDLDLGHLAFDHLLYGKISDVFGGRLRVAFSGGSALGERLTRFFHGAGIHIFEGYGLTETSPTLTINTEAHWRPGTVGRPVAGTTIRIADDGEILATGPQVFKGYWRNAEATAEVIDADGWFHTGDLGELEDGYLRITGRKKELIVTAAGKNVAPAPLEDRLRAHPLVSQAIVVGDRRAYVAAMLTVDEEAVHEWASTRGLDVIDLRDPDVDAALRAELQRAVDHANDAVSRAEAIKRFAVLPHDLTVESGELTPTLKVRREVVAAAYGSVIEDLYA</sequence>
<dbReference type="InterPro" id="IPR042099">
    <property type="entry name" value="ANL_N_sf"/>
</dbReference>
<name>A0A5Q2RL36_9ACTN</name>
<dbReference type="InterPro" id="IPR045851">
    <property type="entry name" value="AMP-bd_C_sf"/>
</dbReference>
<evidence type="ECO:0000256" key="2">
    <source>
        <dbReference type="ARBA" id="ARBA00022840"/>
    </source>
</evidence>
<dbReference type="GO" id="GO:0005524">
    <property type="term" value="F:ATP binding"/>
    <property type="evidence" value="ECO:0007669"/>
    <property type="project" value="UniProtKB-KW"/>
</dbReference>
<feature type="domain" description="AMP-dependent synthetase/ligase" evidence="4">
    <location>
        <begin position="24"/>
        <end position="413"/>
    </location>
</feature>
<gene>
    <name evidence="5" type="ORF">GH723_05305</name>
</gene>
<dbReference type="KEGG" id="atq:GH723_05305"/>
<protein>
    <submittedName>
        <fullName evidence="5">AMP-binding protein</fullName>
    </submittedName>
</protein>
<keyword evidence="1" id="KW-0547">Nucleotide-binding</keyword>
<proteinExistence type="predicted"/>
<evidence type="ECO:0000259" key="4">
    <source>
        <dbReference type="Pfam" id="PF00501"/>
    </source>
</evidence>
<dbReference type="CDD" id="cd05907">
    <property type="entry name" value="VL_LC_FACS_like"/>
    <property type="match status" value="1"/>
</dbReference>
<reference evidence="5 6" key="1">
    <citation type="submission" date="2019-11" db="EMBL/GenBank/DDBJ databases">
        <authorList>
            <person name="He Y."/>
        </authorList>
    </citation>
    <scope>NUCLEOTIDE SEQUENCE [LARGE SCALE GENOMIC DNA]</scope>
    <source>
        <strain evidence="5 6">SCSIO 58843</strain>
    </source>
</reference>
<evidence type="ECO:0000313" key="5">
    <source>
        <dbReference type="EMBL" id="QGG94570.1"/>
    </source>
</evidence>
<dbReference type="PROSITE" id="PS00455">
    <property type="entry name" value="AMP_BINDING"/>
    <property type="match status" value="1"/>
</dbReference>
<keyword evidence="6" id="KW-1185">Reference proteome</keyword>
<comment type="catalytic activity">
    <reaction evidence="3">
        <text>a long-chain fatty acid + ATP + CoA = a long-chain fatty acyl-CoA + AMP + diphosphate</text>
        <dbReference type="Rhea" id="RHEA:15421"/>
        <dbReference type="ChEBI" id="CHEBI:30616"/>
        <dbReference type="ChEBI" id="CHEBI:33019"/>
        <dbReference type="ChEBI" id="CHEBI:57287"/>
        <dbReference type="ChEBI" id="CHEBI:57560"/>
        <dbReference type="ChEBI" id="CHEBI:83139"/>
        <dbReference type="ChEBI" id="CHEBI:456215"/>
        <dbReference type="EC" id="6.2.1.3"/>
    </reaction>
    <physiologicalReaction direction="left-to-right" evidence="3">
        <dbReference type="Rhea" id="RHEA:15422"/>
    </physiologicalReaction>
</comment>
<dbReference type="Pfam" id="PF23562">
    <property type="entry name" value="AMP-binding_C_3"/>
    <property type="match status" value="1"/>
</dbReference>